<dbReference type="AlphaFoldDB" id="A0A559IHC9"/>
<accession>A0A559IHC9</accession>
<protein>
    <submittedName>
        <fullName evidence="1">Uncharacterized protein</fullName>
    </submittedName>
</protein>
<name>A0A559IHC9_9BACL</name>
<proteinExistence type="predicted"/>
<dbReference type="EMBL" id="VNJK01000004">
    <property type="protein sequence ID" value="TVX87085.1"/>
    <property type="molecule type" value="Genomic_DNA"/>
</dbReference>
<evidence type="ECO:0000313" key="1">
    <source>
        <dbReference type="EMBL" id="TVX87085.1"/>
    </source>
</evidence>
<dbReference type="RefSeq" id="WP_144993828.1">
    <property type="nucleotide sequence ID" value="NZ_VNJK01000004.1"/>
</dbReference>
<dbReference type="Proteomes" id="UP000318102">
    <property type="component" value="Unassembled WGS sequence"/>
</dbReference>
<keyword evidence="2" id="KW-1185">Reference proteome</keyword>
<gene>
    <name evidence="1" type="ORF">FPZ44_21540</name>
</gene>
<evidence type="ECO:0000313" key="2">
    <source>
        <dbReference type="Proteomes" id="UP000318102"/>
    </source>
</evidence>
<organism evidence="1 2">
    <name type="scientific">Paenibacillus agilis</name>
    <dbReference type="NCBI Taxonomy" id="3020863"/>
    <lineage>
        <taxon>Bacteria</taxon>
        <taxon>Bacillati</taxon>
        <taxon>Bacillota</taxon>
        <taxon>Bacilli</taxon>
        <taxon>Bacillales</taxon>
        <taxon>Paenibacillaceae</taxon>
        <taxon>Paenibacillus</taxon>
    </lineage>
</organism>
<reference evidence="1 2" key="1">
    <citation type="submission" date="2019-07" db="EMBL/GenBank/DDBJ databases">
        <authorList>
            <person name="Kim J."/>
        </authorList>
    </citation>
    <scope>NUCLEOTIDE SEQUENCE [LARGE SCALE GENOMIC DNA]</scope>
    <source>
        <strain evidence="1 2">N4</strain>
    </source>
</reference>
<dbReference type="OrthoDB" id="2889126at2"/>
<sequence length="79" mass="9087">MIPFENTLPYDEQMGDLYAQQCPYCHQKHVLLSIRPDELPDIHDGKKRLLVFPCCNSSITIVDADSDYLLANKKLPRIP</sequence>
<comment type="caution">
    <text evidence="1">The sequence shown here is derived from an EMBL/GenBank/DDBJ whole genome shotgun (WGS) entry which is preliminary data.</text>
</comment>